<dbReference type="PATRIC" id="fig|401562.4.peg.4867"/>
<name>A0A175RXC0_9HYPH</name>
<feature type="transmembrane region" description="Helical" evidence="6">
    <location>
        <begin position="146"/>
        <end position="166"/>
    </location>
</feature>
<evidence type="ECO:0000256" key="6">
    <source>
        <dbReference type="SAM" id="Phobius"/>
    </source>
</evidence>
<dbReference type="InterPro" id="IPR037185">
    <property type="entry name" value="EmrE-like"/>
</dbReference>
<feature type="domain" description="EamA" evidence="7">
    <location>
        <begin position="4"/>
        <end position="134"/>
    </location>
</feature>
<feature type="transmembrane region" description="Helical" evidence="6">
    <location>
        <begin position="31"/>
        <end position="51"/>
    </location>
</feature>
<keyword evidence="5 6" id="KW-0472">Membrane</keyword>
<evidence type="ECO:0000256" key="5">
    <source>
        <dbReference type="ARBA" id="ARBA00023136"/>
    </source>
</evidence>
<organism evidence="8 9">
    <name type="scientific">Aureimonas ureilytica</name>
    <dbReference type="NCBI Taxonomy" id="401562"/>
    <lineage>
        <taxon>Bacteria</taxon>
        <taxon>Pseudomonadati</taxon>
        <taxon>Pseudomonadota</taxon>
        <taxon>Alphaproteobacteria</taxon>
        <taxon>Hyphomicrobiales</taxon>
        <taxon>Aurantimonadaceae</taxon>
        <taxon>Aureimonas</taxon>
    </lineage>
</organism>
<dbReference type="InterPro" id="IPR000620">
    <property type="entry name" value="EamA_dom"/>
</dbReference>
<feature type="transmembrane region" description="Helical" evidence="6">
    <location>
        <begin position="119"/>
        <end position="140"/>
    </location>
</feature>
<evidence type="ECO:0000256" key="2">
    <source>
        <dbReference type="ARBA" id="ARBA00007362"/>
    </source>
</evidence>
<feature type="domain" description="EamA" evidence="7">
    <location>
        <begin position="148"/>
        <end position="284"/>
    </location>
</feature>
<feature type="transmembrane region" description="Helical" evidence="6">
    <location>
        <begin position="266"/>
        <end position="284"/>
    </location>
</feature>
<feature type="transmembrane region" description="Helical" evidence="6">
    <location>
        <begin position="90"/>
        <end position="107"/>
    </location>
</feature>
<accession>A0A175RXC0</accession>
<evidence type="ECO:0000256" key="4">
    <source>
        <dbReference type="ARBA" id="ARBA00022989"/>
    </source>
</evidence>
<dbReference type="Pfam" id="PF00892">
    <property type="entry name" value="EamA"/>
    <property type="match status" value="2"/>
</dbReference>
<dbReference type="AlphaFoldDB" id="A0A175RXC0"/>
<dbReference type="EMBL" id="LDQA01000009">
    <property type="protein sequence ID" value="KTR07614.1"/>
    <property type="molecule type" value="Genomic_DNA"/>
</dbReference>
<feature type="transmembrane region" description="Helical" evidence="6">
    <location>
        <begin position="242"/>
        <end position="260"/>
    </location>
</feature>
<proteinExistence type="inferred from homology"/>
<keyword evidence="3 6" id="KW-0812">Transmembrane</keyword>
<sequence length="303" mass="31784">MNAALFLSTVLIWGTTWIAIAFQVGPVPVPVSVFYRFALAGLILLAVLAAMRRLTIPKRRDQPFVLLQALCLFSCNFLCFYKAAAYVPSGLISVIFSLATVYNAVNARLFFGDPITPRALLAAGLGASGLLVLFGPDIFVSFDAETLKGVGLAALGTLFFSFGNMVSRRNSAAGLAPVTANAWGMTYGALILLALVALTGTPLIAPPSGRYVAALAYLAVIGSVIGFTTYLMLVARIGSARAAYATVLFPIVALTLSSVFESYHWTLTSLIGLALTLAGNAVIFSGPKVSAPVSPPSPRVKLA</sequence>
<protein>
    <submittedName>
        <fullName evidence="8">Membrane protein</fullName>
    </submittedName>
</protein>
<keyword evidence="9" id="KW-1185">Reference proteome</keyword>
<evidence type="ECO:0000259" key="7">
    <source>
        <dbReference type="Pfam" id="PF00892"/>
    </source>
</evidence>
<evidence type="ECO:0000313" key="8">
    <source>
        <dbReference type="EMBL" id="KTR07614.1"/>
    </source>
</evidence>
<evidence type="ECO:0000256" key="1">
    <source>
        <dbReference type="ARBA" id="ARBA00004141"/>
    </source>
</evidence>
<feature type="transmembrane region" description="Helical" evidence="6">
    <location>
        <begin position="187"/>
        <end position="205"/>
    </location>
</feature>
<feature type="transmembrane region" description="Helical" evidence="6">
    <location>
        <begin position="211"/>
        <end position="235"/>
    </location>
</feature>
<evidence type="ECO:0000256" key="3">
    <source>
        <dbReference type="ARBA" id="ARBA00022692"/>
    </source>
</evidence>
<feature type="transmembrane region" description="Helical" evidence="6">
    <location>
        <begin position="63"/>
        <end position="84"/>
    </location>
</feature>
<evidence type="ECO:0000313" key="9">
    <source>
        <dbReference type="Proteomes" id="UP000078529"/>
    </source>
</evidence>
<dbReference type="InterPro" id="IPR050638">
    <property type="entry name" value="AA-Vitamin_Transporters"/>
</dbReference>
<comment type="caution">
    <text evidence="8">The sequence shown here is derived from an EMBL/GenBank/DDBJ whole genome shotgun (WGS) entry which is preliminary data.</text>
</comment>
<dbReference type="Proteomes" id="UP000078529">
    <property type="component" value="Unassembled WGS sequence"/>
</dbReference>
<comment type="subcellular location">
    <subcellularLocation>
        <location evidence="1">Membrane</location>
        <topology evidence="1">Multi-pass membrane protein</topology>
    </subcellularLocation>
</comment>
<keyword evidence="4 6" id="KW-1133">Transmembrane helix</keyword>
<dbReference type="RefSeq" id="WP_058598860.1">
    <property type="nucleotide sequence ID" value="NZ_LDQA01000009.1"/>
</dbReference>
<dbReference type="PANTHER" id="PTHR32322:SF2">
    <property type="entry name" value="EAMA DOMAIN-CONTAINING PROTEIN"/>
    <property type="match status" value="1"/>
</dbReference>
<dbReference type="PANTHER" id="PTHR32322">
    <property type="entry name" value="INNER MEMBRANE TRANSPORTER"/>
    <property type="match status" value="1"/>
</dbReference>
<reference evidence="8 9" key="1">
    <citation type="journal article" date="2016" name="Front. Microbiol.">
        <title>Genomic Resource of Rice Seed Associated Bacteria.</title>
        <authorList>
            <person name="Midha S."/>
            <person name="Bansal K."/>
            <person name="Sharma S."/>
            <person name="Kumar N."/>
            <person name="Patil P.P."/>
            <person name="Chaudhry V."/>
            <person name="Patil P.B."/>
        </authorList>
    </citation>
    <scope>NUCLEOTIDE SEQUENCE [LARGE SCALE GENOMIC DNA]</scope>
    <source>
        <strain evidence="8 9">NS365</strain>
    </source>
</reference>
<dbReference type="GO" id="GO:0016020">
    <property type="term" value="C:membrane"/>
    <property type="evidence" value="ECO:0007669"/>
    <property type="project" value="UniProtKB-SubCell"/>
</dbReference>
<gene>
    <name evidence="8" type="ORF">NS365_03350</name>
</gene>
<dbReference type="SUPFAM" id="SSF103481">
    <property type="entry name" value="Multidrug resistance efflux transporter EmrE"/>
    <property type="match status" value="2"/>
</dbReference>
<comment type="similarity">
    <text evidence="2">Belongs to the EamA transporter family.</text>
</comment>